<dbReference type="Pfam" id="PF07578">
    <property type="entry name" value="LAB_N"/>
    <property type="match status" value="1"/>
</dbReference>
<dbReference type="GO" id="GO:0016746">
    <property type="term" value="F:acyltransferase activity"/>
    <property type="evidence" value="ECO:0007669"/>
    <property type="project" value="UniProtKB-KW"/>
</dbReference>
<protein>
    <submittedName>
        <fullName evidence="3">Lipid A biosynthesis acyltransferase</fullName>
    </submittedName>
</protein>
<dbReference type="GO" id="GO:0008915">
    <property type="term" value="F:lipid-A-disaccharide synthase activity"/>
    <property type="evidence" value="ECO:0007669"/>
    <property type="project" value="InterPro"/>
</dbReference>
<feature type="domain" description="Lipid A biosynthesis N-terminal" evidence="2">
    <location>
        <begin position="26"/>
        <end position="98"/>
    </location>
</feature>
<keyword evidence="1" id="KW-0472">Membrane</keyword>
<reference evidence="3 4" key="1">
    <citation type="submission" date="2018-07" db="EMBL/GenBank/DDBJ databases">
        <title>Dyella tabacisoli L4-6T, whole genome shotgun sequence.</title>
        <authorList>
            <person name="Zhou X.-K."/>
            <person name="Li W.-J."/>
            <person name="Duan Y.-Q."/>
        </authorList>
    </citation>
    <scope>NUCLEOTIDE SEQUENCE [LARGE SCALE GENOMIC DNA]</scope>
    <source>
        <strain evidence="3 4">L4-6</strain>
    </source>
</reference>
<dbReference type="GO" id="GO:0016020">
    <property type="term" value="C:membrane"/>
    <property type="evidence" value="ECO:0007669"/>
    <property type="project" value="GOC"/>
</dbReference>
<organism evidence="3 4">
    <name type="scientific">Dyella tabacisoli</name>
    <dbReference type="NCBI Taxonomy" id="2282381"/>
    <lineage>
        <taxon>Bacteria</taxon>
        <taxon>Pseudomonadati</taxon>
        <taxon>Pseudomonadota</taxon>
        <taxon>Gammaproteobacteria</taxon>
        <taxon>Lysobacterales</taxon>
        <taxon>Rhodanobacteraceae</taxon>
        <taxon>Dyella</taxon>
    </lineage>
</organism>
<dbReference type="GO" id="GO:0009245">
    <property type="term" value="P:lipid A biosynthetic process"/>
    <property type="evidence" value="ECO:0007669"/>
    <property type="project" value="InterPro"/>
</dbReference>
<keyword evidence="1" id="KW-0812">Transmembrane</keyword>
<proteinExistence type="predicted"/>
<evidence type="ECO:0000313" key="4">
    <source>
        <dbReference type="Proteomes" id="UP000253782"/>
    </source>
</evidence>
<dbReference type="AlphaFoldDB" id="A0A369UP11"/>
<evidence type="ECO:0000256" key="1">
    <source>
        <dbReference type="SAM" id="Phobius"/>
    </source>
</evidence>
<feature type="transmembrane region" description="Helical" evidence="1">
    <location>
        <begin position="80"/>
        <end position="98"/>
    </location>
</feature>
<dbReference type="EMBL" id="QQAH01000010">
    <property type="protein sequence ID" value="RDD81458.1"/>
    <property type="molecule type" value="Genomic_DNA"/>
</dbReference>
<comment type="caution">
    <text evidence="3">The sequence shown here is derived from an EMBL/GenBank/DDBJ whole genome shotgun (WGS) entry which is preliminary data.</text>
</comment>
<keyword evidence="4" id="KW-1185">Reference proteome</keyword>
<keyword evidence="3" id="KW-0808">Transferase</keyword>
<accession>A0A369UP11</accession>
<dbReference type="RefSeq" id="WP_114846089.1">
    <property type="nucleotide sequence ID" value="NZ_JBHSPE010000020.1"/>
</dbReference>
<feature type="transmembrane region" description="Helical" evidence="1">
    <location>
        <begin position="56"/>
        <end position="74"/>
    </location>
</feature>
<dbReference type="OrthoDB" id="9793186at2"/>
<keyword evidence="1" id="KW-1133">Transmembrane helix</keyword>
<name>A0A369UP11_9GAMM</name>
<dbReference type="Gene3D" id="1.20.1280.290">
    <property type="match status" value="1"/>
</dbReference>
<evidence type="ECO:0000313" key="3">
    <source>
        <dbReference type="EMBL" id="RDD81458.1"/>
    </source>
</evidence>
<feature type="transmembrane region" description="Helical" evidence="1">
    <location>
        <begin position="25"/>
        <end position="44"/>
    </location>
</feature>
<sequence length="114" mass="13430">MDFLQHELNHILEALHRFELTPWKAVGYLGSIMFTSRWFVQLYYTRKLGRVVMPLSFWWLSVCGSVLLLAYFIVGKNDSVGILSNFFPAFVSIYNLVVHMREVKRRRTLVESEV</sequence>
<dbReference type="InterPro" id="IPR011499">
    <property type="entry name" value="Lipid_A_biosynth_N"/>
</dbReference>
<keyword evidence="3" id="KW-0012">Acyltransferase</keyword>
<dbReference type="Proteomes" id="UP000253782">
    <property type="component" value="Unassembled WGS sequence"/>
</dbReference>
<evidence type="ECO:0000259" key="2">
    <source>
        <dbReference type="SMART" id="SM01259"/>
    </source>
</evidence>
<gene>
    <name evidence="3" type="ORF">DVJ77_12050</name>
</gene>
<dbReference type="SMART" id="SM01259">
    <property type="entry name" value="LAB_N"/>
    <property type="match status" value="1"/>
</dbReference>